<proteinExistence type="predicted"/>
<reference evidence="1" key="1">
    <citation type="submission" date="2018-02" db="EMBL/GenBank/DDBJ databases">
        <title>Rhizophora mucronata_Transcriptome.</title>
        <authorList>
            <person name="Meera S.P."/>
            <person name="Sreeshan A."/>
            <person name="Augustine A."/>
        </authorList>
    </citation>
    <scope>NUCLEOTIDE SEQUENCE</scope>
    <source>
        <tissue evidence="1">Leaf</tissue>
    </source>
</reference>
<name>A0A2P2PAR2_RHIMU</name>
<protein>
    <submittedName>
        <fullName evidence="1">Uncharacterized protein</fullName>
    </submittedName>
</protein>
<sequence>MKNKSSRKVHMQSFSCIIAKHHPNTGTSALLNMVTTISVFILQLEKNQFEGDTSKEQAINIAYKILGKQMRKAIS</sequence>
<accession>A0A2P2PAR2</accession>
<dbReference type="EMBL" id="GGEC01071348">
    <property type="protein sequence ID" value="MBX51832.1"/>
    <property type="molecule type" value="Transcribed_RNA"/>
</dbReference>
<dbReference type="AlphaFoldDB" id="A0A2P2PAR2"/>
<evidence type="ECO:0000313" key="1">
    <source>
        <dbReference type="EMBL" id="MBX51832.1"/>
    </source>
</evidence>
<organism evidence="1">
    <name type="scientific">Rhizophora mucronata</name>
    <name type="common">Asiatic mangrove</name>
    <dbReference type="NCBI Taxonomy" id="61149"/>
    <lineage>
        <taxon>Eukaryota</taxon>
        <taxon>Viridiplantae</taxon>
        <taxon>Streptophyta</taxon>
        <taxon>Embryophyta</taxon>
        <taxon>Tracheophyta</taxon>
        <taxon>Spermatophyta</taxon>
        <taxon>Magnoliopsida</taxon>
        <taxon>eudicotyledons</taxon>
        <taxon>Gunneridae</taxon>
        <taxon>Pentapetalae</taxon>
        <taxon>rosids</taxon>
        <taxon>fabids</taxon>
        <taxon>Malpighiales</taxon>
        <taxon>Rhizophoraceae</taxon>
        <taxon>Rhizophora</taxon>
    </lineage>
</organism>